<dbReference type="PANTHER" id="PTHR16019:SF5">
    <property type="entry name" value="BSD DOMAIN-CONTAINING PROTEIN 1"/>
    <property type="match status" value="1"/>
</dbReference>
<evidence type="ECO:0000256" key="1">
    <source>
        <dbReference type="SAM" id="MobiDB-lite"/>
    </source>
</evidence>
<dbReference type="AlphaFoldDB" id="A0AAV9IF91"/>
<dbReference type="InterPro" id="IPR005607">
    <property type="entry name" value="BSD_dom"/>
</dbReference>
<dbReference type="Pfam" id="PF03909">
    <property type="entry name" value="BSD"/>
    <property type="match status" value="1"/>
</dbReference>
<dbReference type="Proteomes" id="UP001300502">
    <property type="component" value="Unassembled WGS sequence"/>
</dbReference>
<dbReference type="InterPro" id="IPR051494">
    <property type="entry name" value="BSD_domain-containing"/>
</dbReference>
<evidence type="ECO:0000313" key="4">
    <source>
        <dbReference type="Proteomes" id="UP001300502"/>
    </source>
</evidence>
<protein>
    <recommendedName>
        <fullName evidence="2">BSD domain-containing protein</fullName>
    </recommendedName>
</protein>
<evidence type="ECO:0000313" key="3">
    <source>
        <dbReference type="EMBL" id="KAK4526022.1"/>
    </source>
</evidence>
<evidence type="ECO:0000259" key="2">
    <source>
        <dbReference type="PROSITE" id="PS50858"/>
    </source>
</evidence>
<dbReference type="SMART" id="SM00751">
    <property type="entry name" value="BSD"/>
    <property type="match status" value="1"/>
</dbReference>
<proteinExistence type="predicted"/>
<dbReference type="Gene3D" id="1.10.3970.10">
    <property type="entry name" value="BSD domain"/>
    <property type="match status" value="1"/>
</dbReference>
<feature type="domain" description="BSD" evidence="2">
    <location>
        <begin position="186"/>
        <end position="217"/>
    </location>
</feature>
<feature type="region of interest" description="Disordered" evidence="1">
    <location>
        <begin position="241"/>
        <end position="274"/>
    </location>
</feature>
<reference evidence="3 4" key="1">
    <citation type="submission" date="2022-07" db="EMBL/GenBank/DDBJ databases">
        <title>Genome-wide signatures of adaptation to extreme environments.</title>
        <authorList>
            <person name="Cho C.H."/>
            <person name="Yoon H.S."/>
        </authorList>
    </citation>
    <scope>NUCLEOTIDE SEQUENCE [LARGE SCALE GENOMIC DNA]</scope>
    <source>
        <strain evidence="3 4">108.79 E11</strain>
    </source>
</reference>
<dbReference type="GO" id="GO:0005737">
    <property type="term" value="C:cytoplasm"/>
    <property type="evidence" value="ECO:0007669"/>
    <property type="project" value="TreeGrafter"/>
</dbReference>
<dbReference type="EMBL" id="JANCYU010000036">
    <property type="protein sequence ID" value="KAK4526022.1"/>
    <property type="molecule type" value="Genomic_DNA"/>
</dbReference>
<gene>
    <name evidence="3" type="ORF">GAYE_SCF19G3933</name>
</gene>
<dbReference type="InterPro" id="IPR035925">
    <property type="entry name" value="BSD_dom_sf"/>
</dbReference>
<dbReference type="PROSITE" id="PS50858">
    <property type="entry name" value="BSD"/>
    <property type="match status" value="1"/>
</dbReference>
<feature type="compositionally biased region" description="Acidic residues" evidence="1">
    <location>
        <begin position="264"/>
        <end position="274"/>
    </location>
</feature>
<dbReference type="SUPFAM" id="SSF140383">
    <property type="entry name" value="BSD domain-like"/>
    <property type="match status" value="1"/>
</dbReference>
<organism evidence="3 4">
    <name type="scientific">Galdieria yellowstonensis</name>
    <dbReference type="NCBI Taxonomy" id="3028027"/>
    <lineage>
        <taxon>Eukaryota</taxon>
        <taxon>Rhodophyta</taxon>
        <taxon>Bangiophyceae</taxon>
        <taxon>Galdieriales</taxon>
        <taxon>Galdieriaceae</taxon>
        <taxon>Galdieria</taxon>
    </lineage>
</organism>
<accession>A0AAV9IF91</accession>
<keyword evidence="4" id="KW-1185">Reference proteome</keyword>
<comment type="caution">
    <text evidence="3">The sequence shown here is derived from an EMBL/GenBank/DDBJ whole genome shotgun (WGS) entry which is preliminary data.</text>
</comment>
<dbReference type="PANTHER" id="PTHR16019">
    <property type="entry name" value="SYNAPSE-ASSOCIATED PROTEIN"/>
    <property type="match status" value="1"/>
</dbReference>
<sequence>MFDKAPPSTSVKDRKGEENNTTSWFSKTKLWSSAQSYLGKITAVVQEETQGLTMERIKKDLEEFSQQLYSEVQGVQNAITKEAQKQKESHRAVTPEIILPLKNNNQASSSQVKSADNEHTSSWSYCIPTPLYDLVDPFLSNYRIRALELQKNPSLFLNISNVTQDELEPFVDRVGDKDWESLQVLPTLKEAYEQNVPDKMDASQFWSRYFFQLDLIAKEEMNKQSLLSSNIQNISTEQVLSEDYWSSENEEEAPLPDSLHMEWEQEEDDEQEET</sequence>
<feature type="region of interest" description="Disordered" evidence="1">
    <location>
        <begin position="1"/>
        <end position="23"/>
    </location>
</feature>
<name>A0AAV9IF91_9RHOD</name>